<name>A0A372JCD1_9ACTN</name>
<dbReference type="PANTHER" id="PTHR46865:SF2">
    <property type="entry name" value="MONOOXYGENASE"/>
    <property type="match status" value="1"/>
</dbReference>
<dbReference type="Gene3D" id="3.50.50.60">
    <property type="entry name" value="FAD/NAD(P)-binding domain"/>
    <property type="match status" value="1"/>
</dbReference>
<organism evidence="2 3">
    <name type="scientific">Actinomadura logoneensis</name>
    <dbReference type="NCBI Taxonomy" id="2293572"/>
    <lineage>
        <taxon>Bacteria</taxon>
        <taxon>Bacillati</taxon>
        <taxon>Actinomycetota</taxon>
        <taxon>Actinomycetes</taxon>
        <taxon>Streptosporangiales</taxon>
        <taxon>Thermomonosporaceae</taxon>
        <taxon>Actinomadura</taxon>
    </lineage>
</organism>
<dbReference type="AlphaFoldDB" id="A0A372JCD1"/>
<dbReference type="InterPro" id="IPR036188">
    <property type="entry name" value="FAD/NAD-bd_sf"/>
</dbReference>
<dbReference type="Pfam" id="PF01494">
    <property type="entry name" value="FAD_binding_3"/>
    <property type="match status" value="1"/>
</dbReference>
<protein>
    <submittedName>
        <fullName evidence="2">FAD-dependent oxidoreductase</fullName>
    </submittedName>
</protein>
<dbReference type="Proteomes" id="UP000261811">
    <property type="component" value="Unassembled WGS sequence"/>
</dbReference>
<dbReference type="InterPro" id="IPR051704">
    <property type="entry name" value="FAD_aromatic-hydroxylase"/>
</dbReference>
<dbReference type="PANTHER" id="PTHR46865">
    <property type="entry name" value="OXIDOREDUCTASE-RELATED"/>
    <property type="match status" value="1"/>
</dbReference>
<dbReference type="Gene3D" id="3.30.9.10">
    <property type="entry name" value="D-Amino Acid Oxidase, subunit A, domain 2"/>
    <property type="match status" value="1"/>
</dbReference>
<comment type="caution">
    <text evidence="2">The sequence shown here is derived from an EMBL/GenBank/DDBJ whole genome shotgun (WGS) entry which is preliminary data.</text>
</comment>
<accession>A0A372JCD1</accession>
<gene>
    <name evidence="2" type="ORF">DZF91_31665</name>
</gene>
<evidence type="ECO:0000313" key="3">
    <source>
        <dbReference type="Proteomes" id="UP000261811"/>
    </source>
</evidence>
<keyword evidence="3" id="KW-1185">Reference proteome</keyword>
<proteinExistence type="predicted"/>
<evidence type="ECO:0000313" key="2">
    <source>
        <dbReference type="EMBL" id="RFU37671.1"/>
    </source>
</evidence>
<dbReference type="OrthoDB" id="3356051at2"/>
<reference evidence="2 3" key="1">
    <citation type="submission" date="2018-08" db="EMBL/GenBank/DDBJ databases">
        <title>Actinomadura jelena sp. nov., a novel Actinomycete isolated from soil in Chad.</title>
        <authorList>
            <person name="Shi L."/>
        </authorList>
    </citation>
    <scope>NUCLEOTIDE SEQUENCE [LARGE SCALE GENOMIC DNA]</scope>
    <source>
        <strain evidence="2 3">NEAU-G17</strain>
    </source>
</reference>
<dbReference type="InterPro" id="IPR002938">
    <property type="entry name" value="FAD-bd"/>
</dbReference>
<dbReference type="EMBL" id="QURH01000938">
    <property type="protein sequence ID" value="RFU37671.1"/>
    <property type="molecule type" value="Genomic_DNA"/>
</dbReference>
<sequence length="388" mass="41469">MTMTKVLISGASIAGPTLAYWLDRYGFEVTVVERADGFRRGGQAIDVRGSALGVAERMGVLDQIRAHATNLRGMSIVDGEGNEVHRSEERTLSGGPLDSPDVEILRDDLSKIILAATGDGVEYVFGDSVAHIEDGPDGARVTFEKGEPRTFDVVVGADGVRSTTRRLVFGPDAGYTPILSTAVAVWTMPNVLGLDRWQIGCFTGPGGSTGAMVMTVRDNTELRAYAMFTDPGAVVPRDVEEQKRLVAAGLEGAGWEIPRLVEHMWDAPDFHFDALAQIHLDRWSKGRVVLLGDAGYCGSPASGQGTSMAMVGAYVLAGELKAAGGDHGKAFAVYEDDLREWVKANQAFALRDVPPTDSADIAEWMGEAGAALEGDFAVMTNAITLKDY</sequence>
<evidence type="ECO:0000259" key="1">
    <source>
        <dbReference type="Pfam" id="PF01494"/>
    </source>
</evidence>
<dbReference type="PRINTS" id="PR00420">
    <property type="entry name" value="RNGMNOXGNASE"/>
</dbReference>
<dbReference type="GO" id="GO:0071949">
    <property type="term" value="F:FAD binding"/>
    <property type="evidence" value="ECO:0007669"/>
    <property type="project" value="InterPro"/>
</dbReference>
<feature type="domain" description="FAD-binding" evidence="1">
    <location>
        <begin position="4"/>
        <end position="323"/>
    </location>
</feature>
<dbReference type="SUPFAM" id="SSF51905">
    <property type="entry name" value="FAD/NAD(P)-binding domain"/>
    <property type="match status" value="1"/>
</dbReference>